<evidence type="ECO:0000256" key="4">
    <source>
        <dbReference type="ARBA" id="ARBA00022692"/>
    </source>
</evidence>
<feature type="transmembrane region" description="Helical" evidence="7">
    <location>
        <begin position="221"/>
        <end position="241"/>
    </location>
</feature>
<feature type="transmembrane region" description="Helical" evidence="7">
    <location>
        <begin position="196"/>
        <end position="215"/>
    </location>
</feature>
<keyword evidence="10" id="KW-1185">Reference proteome</keyword>
<evidence type="ECO:0000256" key="5">
    <source>
        <dbReference type="ARBA" id="ARBA00022989"/>
    </source>
</evidence>
<dbReference type="PANTHER" id="PTHR30465">
    <property type="entry name" value="INNER MEMBRANE ABC TRANSPORTER"/>
    <property type="match status" value="1"/>
</dbReference>
<dbReference type="Gene3D" id="1.10.3720.10">
    <property type="entry name" value="MetI-like"/>
    <property type="match status" value="1"/>
</dbReference>
<comment type="caution">
    <text evidence="9">The sequence shown here is derived from an EMBL/GenBank/DDBJ whole genome shotgun (WGS) entry which is preliminary data.</text>
</comment>
<keyword evidence="2" id="KW-0813">Transport</keyword>
<feature type="transmembrane region" description="Helical" evidence="7">
    <location>
        <begin position="253"/>
        <end position="276"/>
    </location>
</feature>
<keyword evidence="3" id="KW-1003">Cell membrane</keyword>
<gene>
    <name evidence="9" type="ORF">GCM10011346_20950</name>
</gene>
<dbReference type="InterPro" id="IPR035906">
    <property type="entry name" value="MetI-like_sf"/>
</dbReference>
<evidence type="ECO:0000256" key="1">
    <source>
        <dbReference type="ARBA" id="ARBA00004651"/>
    </source>
</evidence>
<evidence type="ECO:0000313" key="9">
    <source>
        <dbReference type="EMBL" id="GGP10919.1"/>
    </source>
</evidence>
<comment type="subcellular location">
    <subcellularLocation>
        <location evidence="1">Cell membrane</location>
        <topology evidence="1">Multi-pass membrane protein</topology>
    </subcellularLocation>
</comment>
<dbReference type="PANTHER" id="PTHR30465:SF44">
    <property type="entry name" value="ABC-TYPE DIPEPTIDE_OLIGOPEPTIDE TRANSPORT SYSTEM, PERMEASE COMPONENT"/>
    <property type="match status" value="1"/>
</dbReference>
<feature type="transmembrane region" description="Helical" evidence="7">
    <location>
        <begin position="74"/>
        <end position="101"/>
    </location>
</feature>
<dbReference type="RefSeq" id="WP_188734376.1">
    <property type="nucleotide sequence ID" value="NZ_BMLW01000005.1"/>
</dbReference>
<feature type="transmembrane region" description="Helical" evidence="7">
    <location>
        <begin position="156"/>
        <end position="175"/>
    </location>
</feature>
<keyword evidence="5 7" id="KW-1133">Transmembrane helix</keyword>
<dbReference type="Pfam" id="PF00528">
    <property type="entry name" value="BPD_transp_1"/>
    <property type="match status" value="1"/>
</dbReference>
<dbReference type="SUPFAM" id="SSF161098">
    <property type="entry name" value="MetI-like"/>
    <property type="match status" value="1"/>
</dbReference>
<organism evidence="9 10">
    <name type="scientific">Oceanobacillus neutriphilus</name>
    <dbReference type="NCBI Taxonomy" id="531815"/>
    <lineage>
        <taxon>Bacteria</taxon>
        <taxon>Bacillati</taxon>
        <taxon>Bacillota</taxon>
        <taxon>Bacilli</taxon>
        <taxon>Bacillales</taxon>
        <taxon>Bacillaceae</taxon>
        <taxon>Oceanobacillus</taxon>
    </lineage>
</organism>
<sequence length="286" mass="32889">MGLYYRIFLKFILTAIGIVLISALPALFDGMKLDISSYISTLMTIASGLMQPFAVTYEHLQTDYFLFPDIWPLWGYSMTLLFVSFIIAFLFALILTFISMIVAGKLRKIIRGILFIGESVPDILVIGLAIMTAILVNKHTNLPFFSIASFGDKQVFILPIIVLTILPTVFFYRSMMYDFEEEISRQYIDVAKSKRLSMYSVLFIHVFRNAIIHIFLHSKSIIWFMLSNLLMIEYAFNIDGLMRFMFMHRSLPVLAIGLLMMFIPIYMMQAIGQIVIEKITGKQVEV</sequence>
<protein>
    <submittedName>
        <fullName evidence="9">Peptide ABC transporter permease</fullName>
    </submittedName>
</protein>
<feature type="transmembrane region" description="Helical" evidence="7">
    <location>
        <begin position="6"/>
        <end position="28"/>
    </location>
</feature>
<feature type="domain" description="ABC transmembrane type-1" evidence="8">
    <location>
        <begin position="98"/>
        <end position="245"/>
    </location>
</feature>
<evidence type="ECO:0000256" key="7">
    <source>
        <dbReference type="SAM" id="Phobius"/>
    </source>
</evidence>
<name>A0ABQ2NUM4_9BACI</name>
<dbReference type="InterPro" id="IPR000515">
    <property type="entry name" value="MetI-like"/>
</dbReference>
<keyword evidence="6 7" id="KW-0472">Membrane</keyword>
<evidence type="ECO:0000313" key="10">
    <source>
        <dbReference type="Proteomes" id="UP000641206"/>
    </source>
</evidence>
<reference evidence="10" key="1">
    <citation type="journal article" date="2019" name="Int. J. Syst. Evol. Microbiol.">
        <title>The Global Catalogue of Microorganisms (GCM) 10K type strain sequencing project: providing services to taxonomists for standard genome sequencing and annotation.</title>
        <authorList>
            <consortium name="The Broad Institute Genomics Platform"/>
            <consortium name="The Broad Institute Genome Sequencing Center for Infectious Disease"/>
            <person name="Wu L."/>
            <person name="Ma J."/>
        </authorList>
    </citation>
    <scope>NUCLEOTIDE SEQUENCE [LARGE SCALE GENOMIC DNA]</scope>
    <source>
        <strain evidence="10">CGMCC 1.7693</strain>
    </source>
</reference>
<accession>A0ABQ2NUM4</accession>
<evidence type="ECO:0000256" key="6">
    <source>
        <dbReference type="ARBA" id="ARBA00023136"/>
    </source>
</evidence>
<keyword evidence="4 7" id="KW-0812">Transmembrane</keyword>
<feature type="transmembrane region" description="Helical" evidence="7">
    <location>
        <begin position="113"/>
        <end position="136"/>
    </location>
</feature>
<dbReference type="Proteomes" id="UP000641206">
    <property type="component" value="Unassembled WGS sequence"/>
</dbReference>
<dbReference type="EMBL" id="BMLW01000005">
    <property type="protein sequence ID" value="GGP10919.1"/>
    <property type="molecule type" value="Genomic_DNA"/>
</dbReference>
<evidence type="ECO:0000256" key="3">
    <source>
        <dbReference type="ARBA" id="ARBA00022475"/>
    </source>
</evidence>
<proteinExistence type="predicted"/>
<evidence type="ECO:0000259" key="8">
    <source>
        <dbReference type="Pfam" id="PF00528"/>
    </source>
</evidence>
<dbReference type="CDD" id="cd06261">
    <property type="entry name" value="TM_PBP2"/>
    <property type="match status" value="1"/>
</dbReference>
<evidence type="ECO:0000256" key="2">
    <source>
        <dbReference type="ARBA" id="ARBA00022448"/>
    </source>
</evidence>